<reference evidence="2 3" key="1">
    <citation type="journal article" date="2021" name="Sci. Rep.">
        <title>The distribution of antibiotic resistance genes in chicken gut microbiota commensals.</title>
        <authorList>
            <person name="Juricova H."/>
            <person name="Matiasovicova J."/>
            <person name="Kubasova T."/>
            <person name="Cejkova D."/>
            <person name="Rychlik I."/>
        </authorList>
    </citation>
    <scope>NUCLEOTIDE SEQUENCE [LARGE SCALE GENOMIC DNA]</scope>
    <source>
        <strain evidence="2 3">An574</strain>
    </source>
</reference>
<feature type="region of interest" description="Disordered" evidence="1">
    <location>
        <begin position="1"/>
        <end position="40"/>
    </location>
</feature>
<evidence type="ECO:0000256" key="1">
    <source>
        <dbReference type="SAM" id="MobiDB-lite"/>
    </source>
</evidence>
<protein>
    <recommendedName>
        <fullName evidence="4">IS30 family transposase</fullName>
    </recommendedName>
</protein>
<feature type="non-terminal residue" evidence="2">
    <location>
        <position position="1"/>
    </location>
</feature>
<dbReference type="Proteomes" id="UP000785625">
    <property type="component" value="Unassembled WGS sequence"/>
</dbReference>
<gene>
    <name evidence="2" type="ORF">H5975_08015</name>
</gene>
<comment type="caution">
    <text evidence="2">The sequence shown here is derived from an EMBL/GenBank/DDBJ whole genome shotgun (WGS) entry which is preliminary data.</text>
</comment>
<dbReference type="EMBL" id="JACJKU010000138">
    <property type="protein sequence ID" value="MBM6941389.1"/>
    <property type="molecule type" value="Genomic_DNA"/>
</dbReference>
<name>A0ABS2H1X5_9LACO</name>
<evidence type="ECO:0008006" key="4">
    <source>
        <dbReference type="Google" id="ProtNLM"/>
    </source>
</evidence>
<sequence>HNLGEKFSSHGDTGIKRHLRHKHRTRHPKNTRKHQEPKTNYLSIHDRPKFINDRQRIGDWEIDTIFLYKAVDRRLTNT</sequence>
<evidence type="ECO:0000313" key="3">
    <source>
        <dbReference type="Proteomes" id="UP000785625"/>
    </source>
</evidence>
<evidence type="ECO:0000313" key="2">
    <source>
        <dbReference type="EMBL" id="MBM6941389.1"/>
    </source>
</evidence>
<organism evidence="2 3">
    <name type="scientific">Limosilactobacillus coleohominis</name>
    <dbReference type="NCBI Taxonomy" id="181675"/>
    <lineage>
        <taxon>Bacteria</taxon>
        <taxon>Bacillati</taxon>
        <taxon>Bacillota</taxon>
        <taxon>Bacilli</taxon>
        <taxon>Lactobacillales</taxon>
        <taxon>Lactobacillaceae</taxon>
        <taxon>Limosilactobacillus</taxon>
    </lineage>
</organism>
<proteinExistence type="predicted"/>
<keyword evidence="3" id="KW-1185">Reference proteome</keyword>
<feature type="compositionally biased region" description="Basic residues" evidence="1">
    <location>
        <begin position="16"/>
        <end position="32"/>
    </location>
</feature>
<accession>A0ABS2H1X5</accession>